<dbReference type="Proteomes" id="UP000006732">
    <property type="component" value="Chromosome"/>
</dbReference>
<dbReference type="AlphaFoldDB" id="A1AMV0"/>
<gene>
    <name evidence="2" type="ordered locus">Ppro_1045</name>
</gene>
<dbReference type="KEGG" id="ppd:Ppro_1045"/>
<keyword evidence="3" id="KW-1185">Reference proteome</keyword>
<feature type="region of interest" description="Disordered" evidence="1">
    <location>
        <begin position="1"/>
        <end position="127"/>
    </location>
</feature>
<organism evidence="2 3">
    <name type="scientific">Pelobacter propionicus (strain DSM 2379 / NBRC 103807 / OttBd1)</name>
    <dbReference type="NCBI Taxonomy" id="338966"/>
    <lineage>
        <taxon>Bacteria</taxon>
        <taxon>Pseudomonadati</taxon>
        <taxon>Thermodesulfobacteriota</taxon>
        <taxon>Desulfuromonadia</taxon>
        <taxon>Desulfuromonadales</taxon>
        <taxon>Desulfuromonadaceae</taxon>
        <taxon>Pelobacter</taxon>
    </lineage>
</organism>
<evidence type="ECO:0000256" key="1">
    <source>
        <dbReference type="SAM" id="MobiDB-lite"/>
    </source>
</evidence>
<proteinExistence type="predicted"/>
<accession>A1AMV0</accession>
<feature type="compositionally biased region" description="Basic residues" evidence="1">
    <location>
        <begin position="57"/>
        <end position="71"/>
    </location>
</feature>
<name>A1AMV0_PELPD</name>
<reference evidence="2 3" key="1">
    <citation type="submission" date="2006-10" db="EMBL/GenBank/DDBJ databases">
        <title>Complete sequence of chromosome of Pelobacter propionicus DSM 2379.</title>
        <authorList>
            <consortium name="US DOE Joint Genome Institute"/>
            <person name="Copeland A."/>
            <person name="Lucas S."/>
            <person name="Lapidus A."/>
            <person name="Barry K."/>
            <person name="Detter J.C."/>
            <person name="Glavina del Rio T."/>
            <person name="Hammon N."/>
            <person name="Israni S."/>
            <person name="Dalin E."/>
            <person name="Tice H."/>
            <person name="Pitluck S."/>
            <person name="Saunders E."/>
            <person name="Brettin T."/>
            <person name="Bruce D."/>
            <person name="Han C."/>
            <person name="Tapia R."/>
            <person name="Schmutz J."/>
            <person name="Larimer F."/>
            <person name="Land M."/>
            <person name="Hauser L."/>
            <person name="Kyrpides N."/>
            <person name="Kim E."/>
            <person name="Lovley D."/>
            <person name="Richardson P."/>
        </authorList>
    </citation>
    <scope>NUCLEOTIDE SEQUENCE [LARGE SCALE GENOMIC DNA]</scope>
    <source>
        <strain evidence="3">DSM 2379 / NBRC 103807 / OttBd1</strain>
    </source>
</reference>
<dbReference type="HOGENOM" id="CLU_1676197_0_0_7"/>
<dbReference type="EMBL" id="CP000482">
    <property type="protein sequence ID" value="ABK98670.1"/>
    <property type="molecule type" value="Genomic_DNA"/>
</dbReference>
<protein>
    <submittedName>
        <fullName evidence="2">Uncharacterized protein</fullName>
    </submittedName>
</protein>
<feature type="compositionally biased region" description="Polar residues" evidence="1">
    <location>
        <begin position="15"/>
        <end position="24"/>
    </location>
</feature>
<dbReference type="STRING" id="338966.Ppro_1045"/>
<evidence type="ECO:0000313" key="2">
    <source>
        <dbReference type="EMBL" id="ABK98670.1"/>
    </source>
</evidence>
<sequence length="157" mass="17310">MTSHTHPATPVAIQVHQSGQTLFHSATEPTENRFFPPPEPPEPRYRLPANGIDPRKPHPWNRQKAKPHSSKPRPPETGVAGRTHDPGPGTALHRSPGASPTINPPAVKKNRTVLQHLAEPQQKQRPPLVHVLLLPKSKKSFYKRTGHTAINSLSPIS</sequence>
<evidence type="ECO:0000313" key="3">
    <source>
        <dbReference type="Proteomes" id="UP000006732"/>
    </source>
</evidence>